<feature type="signal peptide" evidence="2">
    <location>
        <begin position="1"/>
        <end position="22"/>
    </location>
</feature>
<evidence type="ECO:0000256" key="2">
    <source>
        <dbReference type="SAM" id="SignalP"/>
    </source>
</evidence>
<keyword evidence="1" id="KW-1133">Transmembrane helix</keyword>
<proteinExistence type="predicted"/>
<feature type="transmembrane region" description="Helical" evidence="1">
    <location>
        <begin position="89"/>
        <end position="110"/>
    </location>
</feature>
<dbReference type="AlphaFoldDB" id="G0UL09"/>
<keyword evidence="2" id="KW-0732">Signal</keyword>
<feature type="chain" id="PRO_5003410518" description="T. congolense-specific, cell surface-expressed gene family" evidence="2">
    <location>
        <begin position="23"/>
        <end position="139"/>
    </location>
</feature>
<reference evidence="3" key="1">
    <citation type="journal article" date="2012" name="Proc. Natl. Acad. Sci. U.S.A.">
        <title>Antigenic diversity is generated by distinct evolutionary mechanisms in African trypanosome species.</title>
        <authorList>
            <person name="Jackson A.P."/>
            <person name="Berry A."/>
            <person name="Aslett M."/>
            <person name="Allison H.C."/>
            <person name="Burton P."/>
            <person name="Vavrova-Anderson J."/>
            <person name="Brown R."/>
            <person name="Browne H."/>
            <person name="Corton N."/>
            <person name="Hauser H."/>
            <person name="Gamble J."/>
            <person name="Gilderthorp R."/>
            <person name="Marcello L."/>
            <person name="McQuillan J."/>
            <person name="Otto T.D."/>
            <person name="Quail M.A."/>
            <person name="Sanders M.J."/>
            <person name="van Tonder A."/>
            <person name="Ginger M.L."/>
            <person name="Field M.C."/>
            <person name="Barry J.D."/>
            <person name="Hertz-Fowler C."/>
            <person name="Berriman M."/>
        </authorList>
    </citation>
    <scope>NUCLEOTIDE SEQUENCE</scope>
    <source>
        <strain evidence="3">IL3000</strain>
    </source>
</reference>
<sequence length="139" mass="16027">MPHNFLFVLLLVDVVTCPFCSGLVSREMHVRSWGSYHVLSFSSFLFLFLYREKKSCCLVEKFCVFSSSSSSSRMCGIASMHTLCISPGSVAVFLTFSLICTYHWCCFLLLPVPIARKRFVLFSLFRLFFFFTLKEDECC</sequence>
<organism evidence="3">
    <name type="scientific">Trypanosoma congolense (strain IL3000)</name>
    <dbReference type="NCBI Taxonomy" id="1068625"/>
    <lineage>
        <taxon>Eukaryota</taxon>
        <taxon>Discoba</taxon>
        <taxon>Euglenozoa</taxon>
        <taxon>Kinetoplastea</taxon>
        <taxon>Metakinetoplastina</taxon>
        <taxon>Trypanosomatida</taxon>
        <taxon>Trypanosomatidae</taxon>
        <taxon>Trypanosoma</taxon>
        <taxon>Nannomonas</taxon>
    </lineage>
</organism>
<gene>
    <name evidence="3" type="ORF">TCIL3000_4_1490</name>
</gene>
<protein>
    <recommendedName>
        <fullName evidence="4">T. congolense-specific, cell surface-expressed gene family</fullName>
    </recommendedName>
</protein>
<accession>G0UL09</accession>
<dbReference type="EMBL" id="HE575317">
    <property type="protein sequence ID" value="CCC90064.1"/>
    <property type="molecule type" value="Genomic_DNA"/>
</dbReference>
<keyword evidence="1" id="KW-0812">Transmembrane</keyword>
<evidence type="ECO:0000256" key="1">
    <source>
        <dbReference type="SAM" id="Phobius"/>
    </source>
</evidence>
<feature type="transmembrane region" description="Helical" evidence="1">
    <location>
        <begin position="32"/>
        <end position="50"/>
    </location>
</feature>
<evidence type="ECO:0000313" key="3">
    <source>
        <dbReference type="EMBL" id="CCC90064.1"/>
    </source>
</evidence>
<keyword evidence="1" id="KW-0472">Membrane</keyword>
<evidence type="ECO:0008006" key="4">
    <source>
        <dbReference type="Google" id="ProtNLM"/>
    </source>
</evidence>
<name>G0UL09_TRYCI</name>